<evidence type="ECO:0000259" key="2">
    <source>
        <dbReference type="Pfam" id="PF03625"/>
    </source>
</evidence>
<reference evidence="3 4" key="1">
    <citation type="submission" date="2024-04" db="EMBL/GenBank/DDBJ databases">
        <authorList>
            <person name="Abashina T."/>
            <person name="Shaikin A."/>
        </authorList>
    </citation>
    <scope>NUCLEOTIDE SEQUENCE [LARGE SCALE GENOMIC DNA]</scope>
    <source>
        <strain evidence="3 4">AAFK</strain>
    </source>
</reference>
<dbReference type="Pfam" id="PF03625">
    <property type="entry name" value="DUF302"/>
    <property type="match status" value="1"/>
</dbReference>
<dbReference type="PANTHER" id="PTHR38342">
    <property type="entry name" value="SLR5037 PROTEIN"/>
    <property type="match status" value="1"/>
</dbReference>
<dbReference type="InterPro" id="IPR005180">
    <property type="entry name" value="DUF302"/>
</dbReference>
<evidence type="ECO:0000256" key="1">
    <source>
        <dbReference type="SAM" id="SignalP"/>
    </source>
</evidence>
<dbReference type="SUPFAM" id="SSF103247">
    <property type="entry name" value="TT1751-like"/>
    <property type="match status" value="1"/>
</dbReference>
<dbReference type="Proteomes" id="UP001446205">
    <property type="component" value="Unassembled WGS sequence"/>
</dbReference>
<dbReference type="Gene3D" id="3.30.310.70">
    <property type="entry name" value="TT1751-like domain"/>
    <property type="match status" value="1"/>
</dbReference>
<name>A0ABU9DA62_9PROT</name>
<dbReference type="PANTHER" id="PTHR38342:SF1">
    <property type="entry name" value="SLR5037 PROTEIN"/>
    <property type="match status" value="1"/>
</dbReference>
<feature type="signal peptide" evidence="1">
    <location>
        <begin position="1"/>
        <end position="21"/>
    </location>
</feature>
<dbReference type="EMBL" id="JBBPCO010000012">
    <property type="protein sequence ID" value="MEK8090429.1"/>
    <property type="molecule type" value="Genomic_DNA"/>
</dbReference>
<gene>
    <name evidence="3" type="ORF">WOB96_11735</name>
</gene>
<dbReference type="InterPro" id="IPR035923">
    <property type="entry name" value="TT1751-like_sf"/>
</dbReference>
<keyword evidence="1" id="KW-0732">Signal</keyword>
<dbReference type="RefSeq" id="WP_341371485.1">
    <property type="nucleotide sequence ID" value="NZ_JBBPCO010000012.1"/>
</dbReference>
<keyword evidence="4" id="KW-1185">Reference proteome</keyword>
<comment type="caution">
    <text evidence="3">The sequence shown here is derived from an EMBL/GenBank/DDBJ whole genome shotgun (WGS) entry which is preliminary data.</text>
</comment>
<accession>A0ABU9DA62</accession>
<feature type="chain" id="PRO_5045452713" evidence="1">
    <location>
        <begin position="22"/>
        <end position="187"/>
    </location>
</feature>
<proteinExistence type="predicted"/>
<sequence length="187" mass="20360">MRNTILSGVILGLSLSLAAPAALADHHGGKAAATALASSVKVPEGMPAIDPKDPLYQVDVDQGVSLEDVRQGLELASQERNMNIVNKLDIQEGMKGRGFEAKDPYMIYEVCNLGLGAEIIKGAPEFGAFAPCKIILYGKNGKYKLLTYRPTYALTHLKNFPQETRKIAERIESDMLYIMSKAKEGSF</sequence>
<evidence type="ECO:0000313" key="4">
    <source>
        <dbReference type="Proteomes" id="UP001446205"/>
    </source>
</evidence>
<evidence type="ECO:0000313" key="3">
    <source>
        <dbReference type="EMBL" id="MEK8090429.1"/>
    </source>
</evidence>
<protein>
    <submittedName>
        <fullName evidence="3">DUF302 domain-containing protein</fullName>
    </submittedName>
</protein>
<organism evidence="3 4">
    <name type="scientific">Thermithiobacillus plumbiphilus</name>
    <dbReference type="NCBI Taxonomy" id="1729899"/>
    <lineage>
        <taxon>Bacteria</taxon>
        <taxon>Pseudomonadati</taxon>
        <taxon>Pseudomonadota</taxon>
        <taxon>Acidithiobacillia</taxon>
        <taxon>Acidithiobacillales</taxon>
        <taxon>Thermithiobacillaceae</taxon>
        <taxon>Thermithiobacillus</taxon>
    </lineage>
</organism>
<feature type="domain" description="DUF302" evidence="2">
    <location>
        <begin position="88"/>
        <end position="150"/>
    </location>
</feature>
<dbReference type="CDD" id="cd14797">
    <property type="entry name" value="DUF302"/>
    <property type="match status" value="1"/>
</dbReference>